<feature type="active site" evidence="9">
    <location>
        <position position="178"/>
    </location>
</feature>
<keyword evidence="2 9" id="KW-0963">Cytoplasm</keyword>
<dbReference type="InterPro" id="IPR010998">
    <property type="entry name" value="Integrase_recombinase_N"/>
</dbReference>
<name>A0ABY1ICK4_9ACTO</name>
<dbReference type="InterPro" id="IPR023009">
    <property type="entry name" value="Tyrosine_recombinase_XerC/XerD"/>
</dbReference>
<gene>
    <name evidence="9" type="primary">xerC</name>
    <name evidence="12" type="ORF">SAMN05216246_10825</name>
</gene>
<dbReference type="InterPro" id="IPR011010">
    <property type="entry name" value="DNA_brk_join_enz"/>
</dbReference>
<organism evidence="12 13">
    <name type="scientific">Actinomyces denticolens</name>
    <dbReference type="NCBI Taxonomy" id="52767"/>
    <lineage>
        <taxon>Bacteria</taxon>
        <taxon>Bacillati</taxon>
        <taxon>Actinomycetota</taxon>
        <taxon>Actinomycetes</taxon>
        <taxon>Actinomycetales</taxon>
        <taxon>Actinomycetaceae</taxon>
        <taxon>Actinomyces</taxon>
    </lineage>
</organism>
<dbReference type="InterPro" id="IPR044068">
    <property type="entry name" value="CB"/>
</dbReference>
<comment type="subunit">
    <text evidence="9">Forms a cyclic heterotetrameric complex composed of two molecules of XerC and two molecules of XerD.</text>
</comment>
<dbReference type="EMBL" id="FQYL01000008">
    <property type="protein sequence ID" value="SHI97621.1"/>
    <property type="molecule type" value="Genomic_DNA"/>
</dbReference>
<dbReference type="SUPFAM" id="SSF56349">
    <property type="entry name" value="DNA breaking-rejoining enzymes"/>
    <property type="match status" value="1"/>
</dbReference>
<sequence length="325" mass="34441">MTSQGARHLSPGDGPPALRGELLDAWFRHLGLQRGLSEHTVRAYVGDLEDLLDFLGVGAGESEPIGPALAGLDLADLRAWLASMSGAGRSRATMARRGAAIRAFSTWARRSGLLRDDIAARLRSPRVDNRLPTVLTAEQAEALLTTAGERAGQAPPAERPLAARDLALLEILYATGMRVSELAGLDLGDVDSGRRTIRVMGKGGKERTVPYGGPAARALERWLEARPALVGPRTGAALFLGARGGRVDARAIRDVVHRATAAAGVPDLGPHGLRHSAATHVLGGGADLRTVQELLGHSSLATTQRYTHVSAERLRAVYEQAFPRA</sequence>
<dbReference type="InterPro" id="IPR013762">
    <property type="entry name" value="Integrase-like_cat_sf"/>
</dbReference>
<keyword evidence="8 9" id="KW-0131">Cell cycle</keyword>
<dbReference type="Pfam" id="PF00589">
    <property type="entry name" value="Phage_integrase"/>
    <property type="match status" value="1"/>
</dbReference>
<feature type="active site" evidence="9">
    <location>
        <position position="271"/>
    </location>
</feature>
<evidence type="ECO:0000256" key="8">
    <source>
        <dbReference type="ARBA" id="ARBA00023306"/>
    </source>
</evidence>
<dbReference type="PROSITE" id="PS51898">
    <property type="entry name" value="TYR_RECOMBINASE"/>
    <property type="match status" value="1"/>
</dbReference>
<feature type="domain" description="Core-binding (CB)" evidence="11">
    <location>
        <begin position="17"/>
        <end position="109"/>
    </location>
</feature>
<accession>A0ABY1ICK4</accession>
<keyword evidence="6 9" id="KW-0238">DNA-binding</keyword>
<evidence type="ECO:0000256" key="4">
    <source>
        <dbReference type="ARBA" id="ARBA00022829"/>
    </source>
</evidence>
<dbReference type="InterPro" id="IPR004107">
    <property type="entry name" value="Integrase_SAM-like_N"/>
</dbReference>
<protein>
    <recommendedName>
        <fullName evidence="9">Tyrosine recombinase XerC</fullName>
    </recommendedName>
</protein>
<evidence type="ECO:0000256" key="7">
    <source>
        <dbReference type="ARBA" id="ARBA00023172"/>
    </source>
</evidence>
<dbReference type="InterPro" id="IPR002104">
    <property type="entry name" value="Integrase_catalytic"/>
</dbReference>
<reference evidence="12 13" key="1">
    <citation type="submission" date="2016-11" db="EMBL/GenBank/DDBJ databases">
        <authorList>
            <person name="Varghese N."/>
            <person name="Submissions S."/>
        </authorList>
    </citation>
    <scope>NUCLEOTIDE SEQUENCE [LARGE SCALE GENOMIC DNA]</scope>
    <source>
        <strain evidence="12 13">PA</strain>
    </source>
</reference>
<feature type="active site" evidence="9">
    <location>
        <position position="202"/>
    </location>
</feature>
<keyword evidence="4 9" id="KW-0159">Chromosome partition</keyword>
<dbReference type="Proteomes" id="UP000184390">
    <property type="component" value="Unassembled WGS sequence"/>
</dbReference>
<evidence type="ECO:0000256" key="9">
    <source>
        <dbReference type="HAMAP-Rule" id="MF_01808"/>
    </source>
</evidence>
<keyword evidence="7 9" id="KW-0233">DNA recombination</keyword>
<evidence type="ECO:0000256" key="3">
    <source>
        <dbReference type="ARBA" id="ARBA00022618"/>
    </source>
</evidence>
<keyword evidence="13" id="KW-1185">Reference proteome</keyword>
<keyword evidence="5 9" id="KW-0229">DNA integration</keyword>
<evidence type="ECO:0000256" key="1">
    <source>
        <dbReference type="ARBA" id="ARBA00004496"/>
    </source>
</evidence>
<dbReference type="InterPro" id="IPR050090">
    <property type="entry name" value="Tyrosine_recombinase_XerCD"/>
</dbReference>
<proteinExistence type="inferred from homology"/>
<evidence type="ECO:0000256" key="5">
    <source>
        <dbReference type="ARBA" id="ARBA00022908"/>
    </source>
</evidence>
<dbReference type="PROSITE" id="PS51900">
    <property type="entry name" value="CB"/>
    <property type="match status" value="1"/>
</dbReference>
<feature type="domain" description="Tyr recombinase" evidence="10">
    <location>
        <begin position="130"/>
        <end position="319"/>
    </location>
</feature>
<evidence type="ECO:0000256" key="6">
    <source>
        <dbReference type="ARBA" id="ARBA00023125"/>
    </source>
</evidence>
<dbReference type="RefSeq" id="WP_073453163.1">
    <property type="nucleotide sequence ID" value="NZ_FQYL01000008.1"/>
</dbReference>
<dbReference type="Pfam" id="PF02899">
    <property type="entry name" value="Phage_int_SAM_1"/>
    <property type="match status" value="1"/>
</dbReference>
<evidence type="ECO:0000313" key="12">
    <source>
        <dbReference type="EMBL" id="SHI97621.1"/>
    </source>
</evidence>
<feature type="active site" description="O-(3'-phospho-DNA)-tyrosine intermediate" evidence="9">
    <location>
        <position position="306"/>
    </location>
</feature>
<dbReference type="CDD" id="cd00798">
    <property type="entry name" value="INT_XerDC_C"/>
    <property type="match status" value="1"/>
</dbReference>
<dbReference type="Gene3D" id="1.10.443.10">
    <property type="entry name" value="Intergrase catalytic core"/>
    <property type="match status" value="1"/>
</dbReference>
<dbReference type="Gene3D" id="1.10.150.130">
    <property type="match status" value="1"/>
</dbReference>
<keyword evidence="3 9" id="KW-0132">Cell division</keyword>
<dbReference type="HAMAP" id="MF_01808">
    <property type="entry name" value="Recomb_XerC_XerD"/>
    <property type="match status" value="1"/>
</dbReference>
<evidence type="ECO:0000313" key="13">
    <source>
        <dbReference type="Proteomes" id="UP000184390"/>
    </source>
</evidence>
<comment type="caution">
    <text evidence="12">The sequence shown here is derived from an EMBL/GenBank/DDBJ whole genome shotgun (WGS) entry which is preliminary data.</text>
</comment>
<dbReference type="PANTHER" id="PTHR30349:SF77">
    <property type="entry name" value="TYROSINE RECOMBINASE XERC"/>
    <property type="match status" value="1"/>
</dbReference>
<comment type="subcellular location">
    <subcellularLocation>
        <location evidence="1 9">Cytoplasm</location>
    </subcellularLocation>
</comment>
<evidence type="ECO:0000259" key="11">
    <source>
        <dbReference type="PROSITE" id="PS51900"/>
    </source>
</evidence>
<comment type="function">
    <text evidence="9">Site-specific tyrosine recombinase, which acts by catalyzing the cutting and rejoining of the recombining DNA molecules. The XerC-XerD complex is essential to convert dimers of the bacterial chromosome into monomers to permit their segregation at cell division. It also contributes to the segregational stability of plasmids.</text>
</comment>
<comment type="similarity">
    <text evidence="9">Belongs to the 'phage' integrase family. XerC subfamily.</text>
</comment>
<feature type="active site" evidence="9">
    <location>
        <position position="274"/>
    </location>
</feature>
<evidence type="ECO:0000259" key="10">
    <source>
        <dbReference type="PROSITE" id="PS51898"/>
    </source>
</evidence>
<feature type="active site" evidence="9">
    <location>
        <position position="297"/>
    </location>
</feature>
<dbReference type="PANTHER" id="PTHR30349">
    <property type="entry name" value="PHAGE INTEGRASE-RELATED"/>
    <property type="match status" value="1"/>
</dbReference>
<evidence type="ECO:0000256" key="2">
    <source>
        <dbReference type="ARBA" id="ARBA00022490"/>
    </source>
</evidence>